<accession>A0A848GNF2</accession>
<protein>
    <submittedName>
        <fullName evidence="2">Uncharacterized protein</fullName>
    </submittedName>
</protein>
<sequence length="568" mass="64783">MSGKLMVTCLCALSVLYASAQNSPQIIAQSQSFEEPENGASRLLLMQNGHTLFFHFTPGRGIDVTVYGPDHRERVVTHANIESWKNQRMRFSELRGIYEINGQAVVFLENQIQWKPRLYRFIFDSNNGSLLSEKLIASLPGPALLSRTPEVHDNQHSPVFMVRKDPSSDYYAVAMSDLGTRNPGQQLRVCHYSPQHELLSDAPFDLADRPFKYIDIADMYVQGDTSVFVAAFAYNAGVFQNRDSRLVIGTLPRGRQSFQTALLEHTARLQIRDVAMKYHPQSGMLYLLTSAEEKLLKKSGEEFIMRKRFYERYALLMNIIDPRNLSVKQHYFVVHPLLNKYAKEHLQYRYAYEGVAQDFHINADGTTQILFEELNVEAAQHTSFNHNDSTGGFHTTASGNYISRLGEIGISRLDTAGRETESYAIAKDQMAQANVDIFHINHRNQSGWTFRDNGDWLNLSGFGSYDFFHAGGKDYILYNDATANIEDKREDYRSKERISWFSRTNTVCAVYDNGQITKTYLYGAPQAGTSRFSQLEMITRSKDGKSFATMMIERTGKKKEARVVWVTL</sequence>
<feature type="signal peptide" evidence="1">
    <location>
        <begin position="1"/>
        <end position="20"/>
    </location>
</feature>
<name>A0A848GNF2_9BACT</name>
<feature type="chain" id="PRO_5032696281" evidence="1">
    <location>
        <begin position="21"/>
        <end position="568"/>
    </location>
</feature>
<evidence type="ECO:0000313" key="3">
    <source>
        <dbReference type="Proteomes" id="UP000583266"/>
    </source>
</evidence>
<comment type="caution">
    <text evidence="2">The sequence shown here is derived from an EMBL/GenBank/DDBJ whole genome shotgun (WGS) entry which is preliminary data.</text>
</comment>
<dbReference type="AlphaFoldDB" id="A0A848GNF2"/>
<dbReference type="EMBL" id="JABBGC010000002">
    <property type="protein sequence ID" value="NML39457.1"/>
    <property type="molecule type" value="Genomic_DNA"/>
</dbReference>
<reference evidence="2 3" key="1">
    <citation type="submission" date="2020-04" db="EMBL/GenBank/DDBJ databases">
        <title>Chitinophaga sp. G-6-1-13 sp. nov., isolated from soil.</title>
        <authorList>
            <person name="Dahal R.H."/>
            <person name="Chaudhary D.K."/>
        </authorList>
    </citation>
    <scope>NUCLEOTIDE SEQUENCE [LARGE SCALE GENOMIC DNA]</scope>
    <source>
        <strain evidence="2 3">G-6-1-13</strain>
    </source>
</reference>
<evidence type="ECO:0000256" key="1">
    <source>
        <dbReference type="SAM" id="SignalP"/>
    </source>
</evidence>
<proteinExistence type="predicted"/>
<gene>
    <name evidence="2" type="ORF">HHL17_19810</name>
</gene>
<keyword evidence="3" id="KW-1185">Reference proteome</keyword>
<organism evidence="2 3">
    <name type="scientific">Chitinophaga fulva</name>
    <dbReference type="NCBI Taxonomy" id="2728842"/>
    <lineage>
        <taxon>Bacteria</taxon>
        <taxon>Pseudomonadati</taxon>
        <taxon>Bacteroidota</taxon>
        <taxon>Chitinophagia</taxon>
        <taxon>Chitinophagales</taxon>
        <taxon>Chitinophagaceae</taxon>
        <taxon>Chitinophaga</taxon>
    </lineage>
</organism>
<dbReference type="Proteomes" id="UP000583266">
    <property type="component" value="Unassembled WGS sequence"/>
</dbReference>
<dbReference type="RefSeq" id="WP_169226533.1">
    <property type="nucleotide sequence ID" value="NZ_JABBGC010000002.1"/>
</dbReference>
<evidence type="ECO:0000313" key="2">
    <source>
        <dbReference type="EMBL" id="NML39457.1"/>
    </source>
</evidence>
<keyword evidence="1" id="KW-0732">Signal</keyword>